<evidence type="ECO:0000313" key="2">
    <source>
        <dbReference type="EMBL" id="MDZ5457176.1"/>
    </source>
</evidence>
<name>A0ABU5IF59_9BURK</name>
<keyword evidence="1" id="KW-0812">Transmembrane</keyword>
<keyword evidence="3" id="KW-1185">Reference proteome</keyword>
<organism evidence="2 3">
    <name type="scientific">Azohydromonas lata</name>
    <dbReference type="NCBI Taxonomy" id="45677"/>
    <lineage>
        <taxon>Bacteria</taxon>
        <taxon>Pseudomonadati</taxon>
        <taxon>Pseudomonadota</taxon>
        <taxon>Betaproteobacteria</taxon>
        <taxon>Burkholderiales</taxon>
        <taxon>Sphaerotilaceae</taxon>
        <taxon>Azohydromonas</taxon>
    </lineage>
</organism>
<evidence type="ECO:0000256" key="1">
    <source>
        <dbReference type="SAM" id="Phobius"/>
    </source>
</evidence>
<sequence>MAVRIPFLSGLAAPRRGGAKADAATSVEPLAFEWLALAGLLAFATWLLGVRGVWALLLSADPTGLTLVIIAVFFTASLWCGTRTRVLQRERAALAQGPRGAGWAAEYLQALRSQPTDSGAPMDLLLEHTHGPHGTAWWVNGIQLKLGLLGKVIGFSILALQIGKLQNFDPTQSQELLRQLTTGLGVALLTTMVGLVGNILLGLQLTRLDRYADALVADVQRAGLAQGDTGAATARQ</sequence>
<feature type="transmembrane region" description="Helical" evidence="1">
    <location>
        <begin position="146"/>
        <end position="163"/>
    </location>
</feature>
<reference evidence="2 3" key="1">
    <citation type="submission" date="2023-11" db="EMBL/GenBank/DDBJ databases">
        <title>Draft genome of Azohydromonas lata strain H1 (DSM1123), a polyhydroxyalkanoate producer.</title>
        <authorList>
            <person name="Traversa D."/>
            <person name="D'Addabbo P."/>
            <person name="Pazzani C."/>
            <person name="Manzari C."/>
            <person name="Chiara M."/>
            <person name="Scrascia M."/>
        </authorList>
    </citation>
    <scope>NUCLEOTIDE SEQUENCE [LARGE SCALE GENOMIC DNA]</scope>
    <source>
        <strain evidence="2 3">H1</strain>
    </source>
</reference>
<feature type="transmembrane region" description="Helical" evidence="1">
    <location>
        <begin position="183"/>
        <end position="203"/>
    </location>
</feature>
<feature type="transmembrane region" description="Helical" evidence="1">
    <location>
        <begin position="34"/>
        <end position="57"/>
    </location>
</feature>
<dbReference type="EMBL" id="JAXOJX010000015">
    <property type="protein sequence ID" value="MDZ5457176.1"/>
    <property type="molecule type" value="Genomic_DNA"/>
</dbReference>
<dbReference type="RefSeq" id="WP_322465560.1">
    <property type="nucleotide sequence ID" value="NZ_JAXOJX010000015.1"/>
</dbReference>
<comment type="caution">
    <text evidence="2">The sequence shown here is derived from an EMBL/GenBank/DDBJ whole genome shotgun (WGS) entry which is preliminary data.</text>
</comment>
<feature type="transmembrane region" description="Helical" evidence="1">
    <location>
        <begin position="63"/>
        <end position="81"/>
    </location>
</feature>
<evidence type="ECO:0000313" key="3">
    <source>
        <dbReference type="Proteomes" id="UP001293718"/>
    </source>
</evidence>
<gene>
    <name evidence="2" type="ORF">SM757_11395</name>
</gene>
<proteinExistence type="predicted"/>
<keyword evidence="1" id="KW-0472">Membrane</keyword>
<dbReference type="Proteomes" id="UP001293718">
    <property type="component" value="Unassembled WGS sequence"/>
</dbReference>
<accession>A0ABU5IF59</accession>
<protein>
    <submittedName>
        <fullName evidence="2">MotA/TolQ/ExbB proton channel family protein</fullName>
    </submittedName>
</protein>
<keyword evidence="1" id="KW-1133">Transmembrane helix</keyword>